<comment type="caution">
    <text evidence="9">The sequence shown here is derived from an EMBL/GenBank/DDBJ whole genome shotgun (WGS) entry which is preliminary data.</text>
</comment>
<dbReference type="InterPro" id="IPR035681">
    <property type="entry name" value="ComA-like_MBL"/>
</dbReference>
<protein>
    <recommendedName>
        <fullName evidence="8">Metallo-beta-lactamase domain-containing protein</fullName>
    </recommendedName>
</protein>
<sequence length="813" mass="83851">MTATDRVDLRLLVPALVAWAATVGALGVPVPVRVGCALACLLLGGVVLVVRSPAHRPVARHPAALHDDARPPAARGSAGPGEGSWRSGVAAVLGLSCLTSAACLLASATHDTRSRVGGVVELAEQRTSVTGTAVVLGEPVLVRGHGSEEPAVMLRVRLTQTTVRGQVRRLHAPVDVRSSDPTWRDLRWHDEIRVAGTLAPGRPHEPTVAVLRPRGPPEVGPRGPLLAAADHMRSRLREATDHLPADARGLVPALVIGDTSVTPPDLTDDMLVTGMSHLSAVSGSNVAIVLAAVLGACRLAGCPRRARPWVAALALAWFVVLARPEPSVVRAATMGLVALLGMSASRRGAGAPALSAAVVVLLLLDPWLARSYGFALSTLATLGLLLFVRPWSRAINARLPRRLHVVGPAVAIPVAAHLACAPVVVLLQGSVSTVSVLANLVAAPLVAPTTVAGVLTALVALLSPSLASWPAWLAGLPALGIARVARVSADVPGGAVDWPDGTRGALLLAGLTVIGLLAAPYLGHRARAAPVLACCVVLVLASAAVPRRVLVDVPDDWVMAACDVGQGDALVLATGPGRAVLVDVGPDPAAVDSCLSRLGVRRLDAVVLTHLHADHVGGLTGALDERPTQRLLVSPVRDPEDADREVRAEARRRGIAVSEVVAGDRLSIGPVTGSVWWPARRITEGSVPNNASLVLRLRIGAVDVLLLGDIEREAGHAILLALRREPVMSAEAADVDVLKVAHHGSANVDEDLMAAVAAPDALISVGADNDYGHPAPPLLALLAHTGTRVWRTDVDGLLVVVPDGDGAAVGSLP</sequence>
<feature type="region of interest" description="Disordered" evidence="6">
    <location>
        <begin position="199"/>
        <end position="219"/>
    </location>
</feature>
<comment type="subcellular location">
    <subcellularLocation>
        <location evidence="1">Cell membrane</location>
        <topology evidence="1">Multi-pass membrane protein</topology>
    </subcellularLocation>
</comment>
<dbReference type="SUPFAM" id="SSF56281">
    <property type="entry name" value="Metallo-hydrolase/oxidoreductase"/>
    <property type="match status" value="1"/>
</dbReference>
<feature type="domain" description="Metallo-beta-lactamase" evidence="8">
    <location>
        <begin position="566"/>
        <end position="742"/>
    </location>
</feature>
<dbReference type="NCBIfam" id="TIGR00360">
    <property type="entry name" value="ComEC_N-term"/>
    <property type="match status" value="1"/>
</dbReference>
<dbReference type="Proteomes" id="UP000076976">
    <property type="component" value="Unassembled WGS sequence"/>
</dbReference>
<dbReference type="EMBL" id="LQZG01000003">
    <property type="protein sequence ID" value="OAB86789.1"/>
    <property type="molecule type" value="Genomic_DNA"/>
</dbReference>
<feature type="transmembrane region" description="Helical" evidence="7">
    <location>
        <begin position="529"/>
        <end position="545"/>
    </location>
</feature>
<evidence type="ECO:0000313" key="9">
    <source>
        <dbReference type="EMBL" id="OAB86789.1"/>
    </source>
</evidence>
<organism evidence="9 10">
    <name type="scientific">Janibacter melonis</name>
    <dbReference type="NCBI Taxonomy" id="262209"/>
    <lineage>
        <taxon>Bacteria</taxon>
        <taxon>Bacillati</taxon>
        <taxon>Actinomycetota</taxon>
        <taxon>Actinomycetes</taxon>
        <taxon>Micrococcales</taxon>
        <taxon>Intrasporangiaceae</taxon>
        <taxon>Janibacter</taxon>
    </lineage>
</organism>
<evidence type="ECO:0000256" key="4">
    <source>
        <dbReference type="ARBA" id="ARBA00022989"/>
    </source>
</evidence>
<evidence type="ECO:0000256" key="3">
    <source>
        <dbReference type="ARBA" id="ARBA00022692"/>
    </source>
</evidence>
<feature type="transmembrane region" description="Helical" evidence="7">
    <location>
        <begin position="403"/>
        <end position="425"/>
    </location>
</feature>
<keyword evidence="5 7" id="KW-0472">Membrane</keyword>
<dbReference type="Gene3D" id="3.60.15.10">
    <property type="entry name" value="Ribonuclease Z/Hydroxyacylglutathione hydrolase-like"/>
    <property type="match status" value="1"/>
</dbReference>
<feature type="transmembrane region" description="Helical" evidence="7">
    <location>
        <begin position="7"/>
        <end position="26"/>
    </location>
</feature>
<feature type="transmembrane region" description="Helical" evidence="7">
    <location>
        <begin position="437"/>
        <end position="462"/>
    </location>
</feature>
<dbReference type="AlphaFoldDB" id="A0A176QAS8"/>
<dbReference type="SMART" id="SM00849">
    <property type="entry name" value="Lactamase_B"/>
    <property type="match status" value="1"/>
</dbReference>
<dbReference type="PANTHER" id="PTHR30619:SF1">
    <property type="entry name" value="RECOMBINATION PROTEIN 2"/>
    <property type="match status" value="1"/>
</dbReference>
<evidence type="ECO:0000313" key="10">
    <source>
        <dbReference type="Proteomes" id="UP000076976"/>
    </source>
</evidence>
<dbReference type="STRING" id="262209.AWH69_10140"/>
<evidence type="ECO:0000256" key="1">
    <source>
        <dbReference type="ARBA" id="ARBA00004651"/>
    </source>
</evidence>
<dbReference type="PANTHER" id="PTHR30619">
    <property type="entry name" value="DNA INTERNALIZATION/COMPETENCE PROTEIN COMEC/REC2"/>
    <property type="match status" value="1"/>
</dbReference>
<dbReference type="InterPro" id="IPR004477">
    <property type="entry name" value="ComEC_N"/>
</dbReference>
<dbReference type="CDD" id="cd07731">
    <property type="entry name" value="ComA-like_MBL-fold"/>
    <property type="match status" value="1"/>
</dbReference>
<dbReference type="InterPro" id="IPR052159">
    <property type="entry name" value="Competence_DNA_uptake"/>
</dbReference>
<proteinExistence type="predicted"/>
<name>A0A176QAS8_9MICO</name>
<feature type="region of interest" description="Disordered" evidence="6">
    <location>
        <begin position="61"/>
        <end position="82"/>
    </location>
</feature>
<dbReference type="InterPro" id="IPR036866">
    <property type="entry name" value="RibonucZ/Hydroxyglut_hydro"/>
</dbReference>
<dbReference type="Pfam" id="PF03772">
    <property type="entry name" value="Competence"/>
    <property type="match status" value="1"/>
</dbReference>
<evidence type="ECO:0000256" key="6">
    <source>
        <dbReference type="SAM" id="MobiDB-lite"/>
    </source>
</evidence>
<evidence type="ECO:0000256" key="5">
    <source>
        <dbReference type="ARBA" id="ARBA00023136"/>
    </source>
</evidence>
<evidence type="ECO:0000259" key="8">
    <source>
        <dbReference type="SMART" id="SM00849"/>
    </source>
</evidence>
<feature type="transmembrane region" description="Helical" evidence="7">
    <location>
        <begin position="374"/>
        <end position="391"/>
    </location>
</feature>
<reference evidence="9 10" key="1">
    <citation type="submission" date="2016-01" db="EMBL/GenBank/DDBJ databases">
        <title>Janibacter melonis strain CD11_4 genome sequencing and assembly.</title>
        <authorList>
            <person name="Nair G.R."/>
            <person name="Kaur G."/>
            <person name="Chander A.M."/>
            <person name="Mayilraj S."/>
        </authorList>
    </citation>
    <scope>NUCLEOTIDE SEQUENCE [LARGE SCALE GENOMIC DNA]</scope>
    <source>
        <strain evidence="9 10">CD11-4</strain>
    </source>
</reference>
<accession>A0A176QAS8</accession>
<keyword evidence="10" id="KW-1185">Reference proteome</keyword>
<keyword evidence="3 7" id="KW-0812">Transmembrane</keyword>
<dbReference type="GO" id="GO:0005886">
    <property type="term" value="C:plasma membrane"/>
    <property type="evidence" value="ECO:0007669"/>
    <property type="project" value="UniProtKB-SubCell"/>
</dbReference>
<gene>
    <name evidence="9" type="ORF">AWH69_10140</name>
</gene>
<evidence type="ECO:0000256" key="2">
    <source>
        <dbReference type="ARBA" id="ARBA00022475"/>
    </source>
</evidence>
<evidence type="ECO:0000256" key="7">
    <source>
        <dbReference type="SAM" id="Phobius"/>
    </source>
</evidence>
<feature type="transmembrane region" description="Helical" evidence="7">
    <location>
        <begin position="469"/>
        <end position="485"/>
    </location>
</feature>
<dbReference type="Pfam" id="PF00753">
    <property type="entry name" value="Lactamase_B"/>
    <property type="match status" value="1"/>
</dbReference>
<dbReference type="InterPro" id="IPR001279">
    <property type="entry name" value="Metallo-B-lactamas"/>
</dbReference>
<keyword evidence="4 7" id="KW-1133">Transmembrane helix</keyword>
<feature type="transmembrane region" description="Helical" evidence="7">
    <location>
        <begin position="505"/>
        <end position="522"/>
    </location>
</feature>
<keyword evidence="2" id="KW-1003">Cell membrane</keyword>